<dbReference type="RefSeq" id="WP_316558834.1">
    <property type="nucleotide sequence ID" value="NZ_CP131062.1"/>
</dbReference>
<dbReference type="InterPro" id="IPR036318">
    <property type="entry name" value="FAD-bd_PCMH-like_sf"/>
</dbReference>
<organism evidence="14 15">
    <name type="scientific">Methanimicrococcus stummii</name>
    <dbReference type="NCBI Taxonomy" id="3028294"/>
    <lineage>
        <taxon>Archaea</taxon>
        <taxon>Methanobacteriati</taxon>
        <taxon>Methanobacteriota</taxon>
        <taxon>Stenosarchaea group</taxon>
        <taxon>Methanomicrobia</taxon>
        <taxon>Methanosarcinales</taxon>
        <taxon>Methanosarcinaceae</taxon>
        <taxon>Methanimicrococcus</taxon>
    </lineage>
</organism>
<dbReference type="Proteomes" id="UP001302662">
    <property type="component" value="Chromosome"/>
</dbReference>
<proteinExistence type="predicted"/>
<dbReference type="Pfam" id="PF00571">
    <property type="entry name" value="CBS"/>
    <property type="match status" value="2"/>
</dbReference>
<dbReference type="SUPFAM" id="SSF56176">
    <property type="entry name" value="FAD-binding/transporter-associated domain-like"/>
    <property type="match status" value="1"/>
</dbReference>
<dbReference type="GO" id="GO:0050660">
    <property type="term" value="F:flavin adenine dinucleotide binding"/>
    <property type="evidence" value="ECO:0007669"/>
    <property type="project" value="InterPro"/>
</dbReference>
<evidence type="ECO:0000313" key="14">
    <source>
        <dbReference type="EMBL" id="WNY28829.1"/>
    </source>
</evidence>
<dbReference type="EMBL" id="CP131062">
    <property type="protein sequence ID" value="WNY28829.1"/>
    <property type="molecule type" value="Genomic_DNA"/>
</dbReference>
<dbReference type="PROSITE" id="PS51371">
    <property type="entry name" value="CBS"/>
    <property type="match status" value="2"/>
</dbReference>
<keyword evidence="8 11" id="KW-0472">Membrane</keyword>
<dbReference type="SUPFAM" id="SSF54631">
    <property type="entry name" value="CBS-domain pair"/>
    <property type="match status" value="1"/>
</dbReference>
<dbReference type="InterPro" id="IPR016169">
    <property type="entry name" value="FAD-bd_PCMH_sub2"/>
</dbReference>
<keyword evidence="3" id="KW-0028">Amino-acid biosynthesis</keyword>
<dbReference type="SMART" id="SM01091">
    <property type="entry name" value="CorC_HlyC"/>
    <property type="match status" value="1"/>
</dbReference>
<evidence type="ECO:0000256" key="1">
    <source>
        <dbReference type="ARBA" id="ARBA00004651"/>
    </source>
</evidence>
<keyword evidence="6 11" id="KW-1133">Transmembrane helix</keyword>
<evidence type="ECO:0000256" key="4">
    <source>
        <dbReference type="ARBA" id="ARBA00022692"/>
    </source>
</evidence>
<feature type="transmembrane region" description="Helical" evidence="11">
    <location>
        <begin position="6"/>
        <end position="25"/>
    </location>
</feature>
<evidence type="ECO:0000256" key="2">
    <source>
        <dbReference type="ARBA" id="ARBA00022475"/>
    </source>
</evidence>
<gene>
    <name evidence="14" type="ORF">MmiEs2_10370</name>
</gene>
<keyword evidence="7 10" id="KW-0129">CBS domain</keyword>
<evidence type="ECO:0000259" key="13">
    <source>
        <dbReference type="PROSITE" id="PS51846"/>
    </source>
</evidence>
<dbReference type="Pfam" id="PF03471">
    <property type="entry name" value="CorC_HlyC"/>
    <property type="match status" value="1"/>
</dbReference>
<feature type="domain" description="CBS" evidence="12">
    <location>
        <begin position="216"/>
        <end position="276"/>
    </location>
</feature>
<dbReference type="InterPro" id="IPR000644">
    <property type="entry name" value="CBS_dom"/>
</dbReference>
<dbReference type="Gene3D" id="3.10.580.10">
    <property type="entry name" value="CBS-domain"/>
    <property type="match status" value="1"/>
</dbReference>
<evidence type="ECO:0000256" key="3">
    <source>
        <dbReference type="ARBA" id="ARBA00022605"/>
    </source>
</evidence>
<dbReference type="GO" id="GO:0009086">
    <property type="term" value="P:methionine biosynthetic process"/>
    <property type="evidence" value="ECO:0007669"/>
    <property type="project" value="UniProtKB-KW"/>
</dbReference>
<evidence type="ECO:0000256" key="5">
    <source>
        <dbReference type="ARBA" id="ARBA00022737"/>
    </source>
</evidence>
<dbReference type="PANTHER" id="PTHR43099">
    <property type="entry name" value="UPF0053 PROTEIN YRKA"/>
    <property type="match status" value="1"/>
</dbReference>
<keyword evidence="2" id="KW-1003">Cell membrane</keyword>
<keyword evidence="5" id="KW-0677">Repeat</keyword>
<dbReference type="CDD" id="cd04590">
    <property type="entry name" value="CBS_pair_CorC_HlyC_assoc"/>
    <property type="match status" value="1"/>
</dbReference>
<evidence type="ECO:0008006" key="16">
    <source>
        <dbReference type="Google" id="ProtNLM"/>
    </source>
</evidence>
<dbReference type="AlphaFoldDB" id="A0AA96V924"/>
<evidence type="ECO:0000256" key="9">
    <source>
        <dbReference type="ARBA" id="ARBA00023167"/>
    </source>
</evidence>
<dbReference type="PROSITE" id="PS51846">
    <property type="entry name" value="CNNM"/>
    <property type="match status" value="1"/>
</dbReference>
<dbReference type="KEGG" id="mees:MmiEs2_10370"/>
<evidence type="ECO:0000256" key="6">
    <source>
        <dbReference type="ARBA" id="ARBA00022989"/>
    </source>
</evidence>
<evidence type="ECO:0000259" key="12">
    <source>
        <dbReference type="PROSITE" id="PS51371"/>
    </source>
</evidence>
<name>A0AA96V924_9EURY</name>
<dbReference type="InterPro" id="IPR046342">
    <property type="entry name" value="CBS_dom_sf"/>
</dbReference>
<dbReference type="InterPro" id="IPR051676">
    <property type="entry name" value="UPF0053_domain"/>
</dbReference>
<dbReference type="InterPro" id="IPR044751">
    <property type="entry name" value="Ion_transp-like_CBS"/>
</dbReference>
<reference evidence="14 15" key="1">
    <citation type="submission" date="2023-07" db="EMBL/GenBank/DDBJ databases">
        <title>Closed genome sequence of Methanimicrococcus sp. Es2.</title>
        <authorList>
            <person name="Protasov E."/>
            <person name="Platt K."/>
            <person name="Reeh H."/>
            <person name="Poehlein A."/>
            <person name="Daniel R."/>
            <person name="Brune A."/>
        </authorList>
    </citation>
    <scope>NUCLEOTIDE SEQUENCE [LARGE SCALE GENOMIC DNA]</scope>
    <source>
        <strain evidence="14 15">Es2</strain>
    </source>
</reference>
<evidence type="ECO:0000256" key="11">
    <source>
        <dbReference type="SAM" id="Phobius"/>
    </source>
</evidence>
<feature type="domain" description="CBS" evidence="12">
    <location>
        <begin position="279"/>
        <end position="335"/>
    </location>
</feature>
<keyword evidence="15" id="KW-1185">Reference proteome</keyword>
<dbReference type="Gene3D" id="3.30.465.10">
    <property type="match status" value="1"/>
</dbReference>
<dbReference type="Pfam" id="PF01595">
    <property type="entry name" value="CNNM"/>
    <property type="match status" value="1"/>
</dbReference>
<evidence type="ECO:0000256" key="7">
    <source>
        <dbReference type="ARBA" id="ARBA00023122"/>
    </source>
</evidence>
<accession>A0AA96V924</accession>
<feature type="transmembrane region" description="Helical" evidence="11">
    <location>
        <begin position="57"/>
        <end position="76"/>
    </location>
</feature>
<evidence type="ECO:0000313" key="15">
    <source>
        <dbReference type="Proteomes" id="UP001302662"/>
    </source>
</evidence>
<dbReference type="InterPro" id="IPR005170">
    <property type="entry name" value="Transptr-assoc_dom"/>
</dbReference>
<protein>
    <recommendedName>
        <fullName evidence="16">Hemolysin</fullName>
    </recommendedName>
</protein>
<comment type="subcellular location">
    <subcellularLocation>
        <location evidence="1">Cell membrane</location>
        <topology evidence="1">Multi-pass membrane protein</topology>
    </subcellularLocation>
</comment>
<dbReference type="GeneID" id="85197504"/>
<feature type="transmembrane region" description="Helical" evidence="11">
    <location>
        <begin position="96"/>
        <end position="120"/>
    </location>
</feature>
<dbReference type="GO" id="GO:0005886">
    <property type="term" value="C:plasma membrane"/>
    <property type="evidence" value="ECO:0007669"/>
    <property type="project" value="UniProtKB-SubCell"/>
</dbReference>
<keyword evidence="4 11" id="KW-0812">Transmembrane</keyword>
<evidence type="ECO:0000256" key="10">
    <source>
        <dbReference type="PROSITE-ProRule" id="PRU00703"/>
    </source>
</evidence>
<keyword evidence="9" id="KW-0486">Methionine biosynthesis</keyword>
<dbReference type="PANTHER" id="PTHR43099:SF2">
    <property type="entry name" value="UPF0053 PROTEIN YRKA"/>
    <property type="match status" value="1"/>
</dbReference>
<feature type="transmembrane region" description="Helical" evidence="11">
    <location>
        <begin position="132"/>
        <end position="155"/>
    </location>
</feature>
<sequence>MTYELIVILILILINGLLSLSEVAITSSRKSRLKSAAKNGNAGAFKALELAEDPSRFLAAVQIGITTIGVFLGIYSGVTLSGDLAVILSGFGIPDLYALILAVLIVVLTVTYFLIVLGELIPKKIAHSRPEFIAGLISRPMNFISVLLSPVSWFVNGSANLIGKILGIKPYEPATTEEDVIAIVQEGMEGGAIDETEQDLVERIFSLDDRKVSSLVTHKNDIVSIHVSASQSDVLKTITETPYSVYPVIDGDIDNIVGVLPVKKLIGEINHPDFSIENVMEPANFLPDNMTILSVLENFREAQNQYALITDEFGSILGLVTLNDIFEALVGDASTRSSSHEEYEIIQRAPNSWLIDGQYPFYDFLEYFDLLDFRNEYDYNTLSGMILEKLGRIPSAGDKFDWLHYEIEVVDMDMARIDKVIVTEKDLSAPSVE</sequence>
<dbReference type="InterPro" id="IPR002550">
    <property type="entry name" value="CNNM"/>
</dbReference>
<evidence type="ECO:0000256" key="8">
    <source>
        <dbReference type="ARBA" id="ARBA00023136"/>
    </source>
</evidence>
<feature type="domain" description="CNNM transmembrane" evidence="13">
    <location>
        <begin position="1"/>
        <end position="197"/>
    </location>
</feature>